<dbReference type="SUPFAM" id="SSF52540">
    <property type="entry name" value="P-loop containing nucleoside triphosphate hydrolases"/>
    <property type="match status" value="1"/>
</dbReference>
<dbReference type="InterPro" id="IPR023179">
    <property type="entry name" value="GTP-bd_ortho_bundle_sf"/>
</dbReference>
<name>A0ABZ0P9Z0_9BACT</name>
<dbReference type="CDD" id="cd01856">
    <property type="entry name" value="YlqF"/>
    <property type="match status" value="1"/>
</dbReference>
<evidence type="ECO:0000256" key="2">
    <source>
        <dbReference type="ARBA" id="ARBA00023134"/>
    </source>
</evidence>
<dbReference type="InterPro" id="IPR027417">
    <property type="entry name" value="P-loop_NTPase"/>
</dbReference>
<dbReference type="Gene3D" id="3.40.50.300">
    <property type="entry name" value="P-loop containing nucleotide triphosphate hydrolases"/>
    <property type="match status" value="1"/>
</dbReference>
<dbReference type="PRINTS" id="PR00326">
    <property type="entry name" value="GTP1OBG"/>
</dbReference>
<dbReference type="RefSeq" id="WP_306769768.1">
    <property type="nucleotide sequence ID" value="NZ_CP137845.1"/>
</dbReference>
<dbReference type="InterPro" id="IPR006073">
    <property type="entry name" value="GTP-bd"/>
</dbReference>
<evidence type="ECO:0000313" key="6">
    <source>
        <dbReference type="Proteomes" id="UP001303601"/>
    </source>
</evidence>
<dbReference type="PIRSF" id="PIRSF006230">
    <property type="entry name" value="MG442"/>
    <property type="match status" value="1"/>
</dbReference>
<dbReference type="Proteomes" id="UP001303601">
    <property type="component" value="Chromosome"/>
</dbReference>
<keyword evidence="6" id="KW-1185">Reference proteome</keyword>
<comment type="similarity">
    <text evidence="3">Belongs to the TRAFAC class YlqF/YawG GTPase family. MTG1 subfamily.</text>
</comment>
<comment type="function">
    <text evidence="3">Required for a late step of 50S ribosomal subunit assembly. Has GTPase activity.</text>
</comment>
<sequence>MAKQFKLLKEKQKLFDLFIILLDSRIPVSSFNNEIYKIANNKPILFVLNKSDMSDIIALKDFAKEYEKRGKVVITNLKSKLAYNQINNALNKYYQELKIKNAARGKLTPALKCVVLGVPNVGKSTLINLLAKSKVAKVGAIAGITRSEQWINCKNYLLLDTPGLLIPKIENNEVGAKLALVGSIRYESLNRNELIVELYKLMSKYYPNKLTEIGLTSAFEDEDIFENITLFARSKNLLLSAGKYDINKAISMLIIYFKNLTNVLFDKRGQNE</sequence>
<dbReference type="PANTHER" id="PTHR45782:SF4">
    <property type="entry name" value="MITOCHONDRIAL RIBOSOME-ASSOCIATED GTPASE 1"/>
    <property type="match status" value="1"/>
</dbReference>
<protein>
    <recommendedName>
        <fullName evidence="3">Ribosome biogenesis GTPase A</fullName>
    </recommendedName>
</protein>
<proteinExistence type="inferred from homology"/>
<accession>A0ABZ0P9Z0</accession>
<keyword evidence="2 3" id="KW-0342">GTP-binding</keyword>
<evidence type="ECO:0000313" key="5">
    <source>
        <dbReference type="EMBL" id="WPB53685.1"/>
    </source>
</evidence>
<dbReference type="NCBIfam" id="TIGR03596">
    <property type="entry name" value="GTPase_YlqF"/>
    <property type="match status" value="1"/>
</dbReference>
<dbReference type="Gene3D" id="1.10.1580.10">
    <property type="match status" value="1"/>
</dbReference>
<keyword evidence="3" id="KW-0963">Cytoplasm</keyword>
<dbReference type="PANTHER" id="PTHR45782">
    <property type="entry name" value="MITOCHONDRIAL RIBOSOME-ASSOCIATED GTPASE 1"/>
    <property type="match status" value="1"/>
</dbReference>
<keyword evidence="1 3" id="KW-0547">Nucleotide-binding</keyword>
<evidence type="ECO:0000256" key="3">
    <source>
        <dbReference type="PIRNR" id="PIRNR006230"/>
    </source>
</evidence>
<gene>
    <name evidence="5" type="primary">ylqF</name>
    <name evidence="5" type="ORF">R9B83_01695</name>
</gene>
<comment type="subcellular location">
    <subcellularLocation>
        <location evidence="3">Cytoplasm</location>
    </subcellularLocation>
</comment>
<reference evidence="5" key="1">
    <citation type="submission" date="2023-11" db="EMBL/GenBank/DDBJ databases">
        <title>Completed genome sequence of Mycoplasma equirhinis type strain M432/72.</title>
        <authorList>
            <person name="Spergser J."/>
        </authorList>
    </citation>
    <scope>NUCLEOTIDE SEQUENCE [LARGE SCALE GENOMIC DNA]</scope>
    <source>
        <strain evidence="5">M432/72</strain>
    </source>
</reference>
<feature type="domain" description="G" evidence="4">
    <location>
        <begin position="113"/>
        <end position="174"/>
    </location>
</feature>
<evidence type="ECO:0000259" key="4">
    <source>
        <dbReference type="Pfam" id="PF01926"/>
    </source>
</evidence>
<organism evidence="5 6">
    <name type="scientific">Metamycoplasma equirhinis</name>
    <dbReference type="NCBI Taxonomy" id="92402"/>
    <lineage>
        <taxon>Bacteria</taxon>
        <taxon>Bacillati</taxon>
        <taxon>Mycoplasmatota</taxon>
        <taxon>Mycoplasmoidales</taxon>
        <taxon>Metamycoplasmataceae</taxon>
        <taxon>Metamycoplasma</taxon>
    </lineage>
</organism>
<dbReference type="InterPro" id="IPR019991">
    <property type="entry name" value="GTP-bd_ribosome_bgen"/>
</dbReference>
<evidence type="ECO:0000256" key="1">
    <source>
        <dbReference type="ARBA" id="ARBA00022741"/>
    </source>
</evidence>
<dbReference type="GeneID" id="94493584"/>
<dbReference type="EMBL" id="CP137845">
    <property type="protein sequence ID" value="WPB53685.1"/>
    <property type="molecule type" value="Genomic_DNA"/>
</dbReference>
<dbReference type="Pfam" id="PF01926">
    <property type="entry name" value="MMR_HSR1"/>
    <property type="match status" value="1"/>
</dbReference>
<dbReference type="InterPro" id="IPR016478">
    <property type="entry name" value="GTPase_MTG1"/>
</dbReference>